<keyword evidence="3" id="KW-1185">Reference proteome</keyword>
<evidence type="ECO:0000313" key="2">
    <source>
        <dbReference type="EMBL" id="RPB09812.1"/>
    </source>
</evidence>
<dbReference type="AlphaFoldDB" id="A0A3N4KKJ1"/>
<evidence type="ECO:0000256" key="1">
    <source>
        <dbReference type="SAM" id="MobiDB-lite"/>
    </source>
</evidence>
<name>A0A3N4KKJ1_9PEZI</name>
<sequence length="183" mass="20404">MPHPKNADSSSGTAPTSKTSIPQTPIGILTAQDSNSFHSNLLKRKNVYNMESKAAKGLKGAKSHQGLAFHREALIMQSNMMDALETYHLNERQLRDINDGYAQIGIHRFLNEPNNSVLSRTNPRFYNTGFVESPSRDATNPTSPHSTLSSWVDVPKTPTHDQDEEVELHCTHSDFYIVDGKDL</sequence>
<proteinExistence type="predicted"/>
<feature type="compositionally biased region" description="Polar residues" evidence="1">
    <location>
        <begin position="136"/>
        <end position="150"/>
    </location>
</feature>
<feature type="region of interest" description="Disordered" evidence="1">
    <location>
        <begin position="1"/>
        <end position="23"/>
    </location>
</feature>
<protein>
    <submittedName>
        <fullName evidence="2">Uncharacterized protein</fullName>
    </submittedName>
</protein>
<dbReference type="OrthoDB" id="5415887at2759"/>
<dbReference type="InParanoid" id="A0A3N4KKJ1"/>
<feature type="compositionally biased region" description="Polar residues" evidence="1">
    <location>
        <begin position="7"/>
        <end position="23"/>
    </location>
</feature>
<dbReference type="EMBL" id="ML119148">
    <property type="protein sequence ID" value="RPB09812.1"/>
    <property type="molecule type" value="Genomic_DNA"/>
</dbReference>
<dbReference type="Proteomes" id="UP000277580">
    <property type="component" value="Unassembled WGS sequence"/>
</dbReference>
<organism evidence="2 3">
    <name type="scientific">Morchella conica CCBAS932</name>
    <dbReference type="NCBI Taxonomy" id="1392247"/>
    <lineage>
        <taxon>Eukaryota</taxon>
        <taxon>Fungi</taxon>
        <taxon>Dikarya</taxon>
        <taxon>Ascomycota</taxon>
        <taxon>Pezizomycotina</taxon>
        <taxon>Pezizomycetes</taxon>
        <taxon>Pezizales</taxon>
        <taxon>Morchellaceae</taxon>
        <taxon>Morchella</taxon>
    </lineage>
</organism>
<gene>
    <name evidence="2" type="ORF">P167DRAFT_566992</name>
</gene>
<reference evidence="2 3" key="1">
    <citation type="journal article" date="2018" name="Nat. Ecol. Evol.">
        <title>Pezizomycetes genomes reveal the molecular basis of ectomycorrhizal truffle lifestyle.</title>
        <authorList>
            <person name="Murat C."/>
            <person name="Payen T."/>
            <person name="Noel B."/>
            <person name="Kuo A."/>
            <person name="Morin E."/>
            <person name="Chen J."/>
            <person name="Kohler A."/>
            <person name="Krizsan K."/>
            <person name="Balestrini R."/>
            <person name="Da Silva C."/>
            <person name="Montanini B."/>
            <person name="Hainaut M."/>
            <person name="Levati E."/>
            <person name="Barry K.W."/>
            <person name="Belfiori B."/>
            <person name="Cichocki N."/>
            <person name="Clum A."/>
            <person name="Dockter R.B."/>
            <person name="Fauchery L."/>
            <person name="Guy J."/>
            <person name="Iotti M."/>
            <person name="Le Tacon F."/>
            <person name="Lindquist E.A."/>
            <person name="Lipzen A."/>
            <person name="Malagnac F."/>
            <person name="Mello A."/>
            <person name="Molinier V."/>
            <person name="Miyauchi S."/>
            <person name="Poulain J."/>
            <person name="Riccioni C."/>
            <person name="Rubini A."/>
            <person name="Sitrit Y."/>
            <person name="Splivallo R."/>
            <person name="Traeger S."/>
            <person name="Wang M."/>
            <person name="Zifcakova L."/>
            <person name="Wipf D."/>
            <person name="Zambonelli A."/>
            <person name="Paolocci F."/>
            <person name="Nowrousian M."/>
            <person name="Ottonello S."/>
            <person name="Baldrian P."/>
            <person name="Spatafora J.W."/>
            <person name="Henrissat B."/>
            <person name="Nagy L.G."/>
            <person name="Aury J.M."/>
            <person name="Wincker P."/>
            <person name="Grigoriev I.V."/>
            <person name="Bonfante P."/>
            <person name="Martin F.M."/>
        </authorList>
    </citation>
    <scope>NUCLEOTIDE SEQUENCE [LARGE SCALE GENOMIC DNA]</scope>
    <source>
        <strain evidence="2 3">CCBAS932</strain>
    </source>
</reference>
<feature type="region of interest" description="Disordered" evidence="1">
    <location>
        <begin position="130"/>
        <end position="162"/>
    </location>
</feature>
<evidence type="ECO:0000313" key="3">
    <source>
        <dbReference type="Proteomes" id="UP000277580"/>
    </source>
</evidence>
<accession>A0A3N4KKJ1</accession>